<organism evidence="1">
    <name type="scientific">Uncultured archaeon GZfos26G2</name>
    <dbReference type="NCBI Taxonomy" id="3386331"/>
    <lineage>
        <taxon>Archaea</taxon>
        <taxon>Methanobacteriati</taxon>
        <taxon>Methanobacteriota</taxon>
        <taxon>Stenosarchaea group</taxon>
        <taxon>Methanomicrobia</taxon>
        <taxon>Candidatus Methanophagales</taxon>
        <taxon>Candidatus Methanophagaceae</taxon>
        <taxon>Candidatus Methanophaga</taxon>
    </lineage>
</organism>
<dbReference type="AlphaFoldDB" id="Q64CG4"/>
<accession>Q64CG4</accession>
<reference evidence="1" key="1">
    <citation type="journal article" date="2004" name="Science">
        <title>Reverse methanogenesis: testing the hypothesis with environmental genomics.</title>
        <authorList>
            <person name="Hallam S.J."/>
            <person name="Putnam N."/>
            <person name="Preston C.M."/>
            <person name="Detter J.C."/>
            <person name="Rokhsar D."/>
            <person name="Richardson P.M."/>
            <person name="DeLong E.F."/>
        </authorList>
    </citation>
    <scope>NUCLEOTIDE SEQUENCE</scope>
</reference>
<protein>
    <submittedName>
        <fullName evidence="1">Uncharacterized protein</fullName>
    </submittedName>
</protein>
<dbReference type="EMBL" id="AY714836">
    <property type="protein sequence ID" value="AAU82913.1"/>
    <property type="molecule type" value="Genomic_DNA"/>
</dbReference>
<evidence type="ECO:0000313" key="1">
    <source>
        <dbReference type="EMBL" id="AAU82913.1"/>
    </source>
</evidence>
<reference evidence="1" key="2">
    <citation type="submission" date="2004-08" db="EMBL/GenBank/DDBJ databases">
        <authorList>
            <person name="Putnam N."/>
            <person name="Detter J.C."/>
            <person name="Richardson P.M."/>
            <person name="Rokhsar D."/>
        </authorList>
    </citation>
    <scope>NUCLEOTIDE SEQUENCE</scope>
</reference>
<name>Q64CG4_UNCAG</name>
<sequence length="89" mass="10450">MKYKLNIAQYSPKCDFINSQIPEDIENEINFKKLIELSPFPISFLDEDKEVNSKKMQEQLKAMLSFFSNLHDLPEPIKELKQNSGEIEE</sequence>
<proteinExistence type="predicted"/>
<gene>
    <name evidence="1" type="ORF">GZ23H9_8</name>
</gene>